<dbReference type="AlphaFoldDB" id="A0A075GJD6"/>
<protein>
    <submittedName>
        <fullName evidence="2">Uncharacterized protein</fullName>
    </submittedName>
</protein>
<name>A0A075GJD6_9ARCH</name>
<evidence type="ECO:0000313" key="2">
    <source>
        <dbReference type="EMBL" id="AIF03330.1"/>
    </source>
</evidence>
<reference evidence="2" key="1">
    <citation type="journal article" date="2014" name="Genome Biol. Evol.">
        <title>Pangenome evidence for extensive interdomain horizontal transfer affecting lineage core and shell genes in uncultured planktonic thaumarchaeota and euryarchaeota.</title>
        <authorList>
            <person name="Deschamps P."/>
            <person name="Zivanovic Y."/>
            <person name="Moreira D."/>
            <person name="Rodriguez-Valera F."/>
            <person name="Lopez-Garcia P."/>
        </authorList>
    </citation>
    <scope>NUCLEOTIDE SEQUENCE</scope>
</reference>
<organism evidence="2">
    <name type="scientific">uncultured marine thaumarchaeote KM3_164_C03</name>
    <dbReference type="NCBI Taxonomy" id="1456035"/>
    <lineage>
        <taxon>Archaea</taxon>
        <taxon>Nitrososphaerota</taxon>
        <taxon>environmental samples</taxon>
    </lineage>
</organism>
<sequence>MIDKEEMAQIMKFVSEYWEKLKNDPDNDALKILPSKFWMKSLGGPVGNEKTTKGRWVTTLMYLEDEEMEKSFREVLARWQAKGQQTATDLPTKSPDLIQIGRR</sequence>
<evidence type="ECO:0000256" key="1">
    <source>
        <dbReference type="SAM" id="MobiDB-lite"/>
    </source>
</evidence>
<feature type="region of interest" description="Disordered" evidence="1">
    <location>
        <begin position="83"/>
        <end position="103"/>
    </location>
</feature>
<accession>A0A075GJD6</accession>
<dbReference type="EMBL" id="KF900677">
    <property type="protein sequence ID" value="AIF03330.1"/>
    <property type="molecule type" value="Genomic_DNA"/>
</dbReference>
<proteinExistence type="predicted"/>